<dbReference type="InterPro" id="IPR013783">
    <property type="entry name" value="Ig-like_fold"/>
</dbReference>
<comment type="caution">
    <text evidence="1">The sequence shown here is derived from an EMBL/GenBank/DDBJ whole genome shotgun (WGS) entry which is preliminary data.</text>
</comment>
<organism evidence="1">
    <name type="scientific">marine sediment metagenome</name>
    <dbReference type="NCBI Taxonomy" id="412755"/>
    <lineage>
        <taxon>unclassified sequences</taxon>
        <taxon>metagenomes</taxon>
        <taxon>ecological metagenomes</taxon>
    </lineage>
</organism>
<sequence length="160" mass="18589">MDTKKNLTSPTISELRKKLAKGHNSALKNFWVKIGKTGTPLIELLDEDNSHKLVTFIVQADKETKNAIIICSLADQDDMVSHNICERIEDTDILYKSFVVLNGTRTIYTISKNNSLKFHRFYDNLMDNWDTLAPDPYNPKRFTQRYRREGQKFVVEYSVL</sequence>
<dbReference type="SUPFAM" id="SSF81296">
    <property type="entry name" value="E set domains"/>
    <property type="match status" value="1"/>
</dbReference>
<feature type="non-terminal residue" evidence="1">
    <location>
        <position position="160"/>
    </location>
</feature>
<accession>X0X6E4</accession>
<reference evidence="1" key="1">
    <citation type="journal article" date="2014" name="Front. Microbiol.">
        <title>High frequency of phylogenetically diverse reductive dehalogenase-homologous genes in deep subseafloor sedimentary metagenomes.</title>
        <authorList>
            <person name="Kawai M."/>
            <person name="Futagami T."/>
            <person name="Toyoda A."/>
            <person name="Takaki Y."/>
            <person name="Nishi S."/>
            <person name="Hori S."/>
            <person name="Arai W."/>
            <person name="Tsubouchi T."/>
            <person name="Morono Y."/>
            <person name="Uchiyama I."/>
            <person name="Ito T."/>
            <person name="Fujiyama A."/>
            <person name="Inagaki F."/>
            <person name="Takami H."/>
        </authorList>
    </citation>
    <scope>NUCLEOTIDE SEQUENCE</scope>
    <source>
        <strain evidence="1">Expedition CK06-06</strain>
    </source>
</reference>
<proteinExistence type="predicted"/>
<evidence type="ECO:0000313" key="1">
    <source>
        <dbReference type="EMBL" id="GAG20541.1"/>
    </source>
</evidence>
<dbReference type="InterPro" id="IPR014756">
    <property type="entry name" value="Ig_E-set"/>
</dbReference>
<gene>
    <name evidence="1" type="ORF">S01H1_60432</name>
</gene>
<name>X0X6E4_9ZZZZ</name>
<dbReference type="AlphaFoldDB" id="X0X6E4"/>
<dbReference type="Gene3D" id="2.60.40.10">
    <property type="entry name" value="Immunoglobulins"/>
    <property type="match status" value="1"/>
</dbReference>
<protein>
    <submittedName>
        <fullName evidence="1">Uncharacterized protein</fullName>
    </submittedName>
</protein>
<dbReference type="EMBL" id="BARS01039577">
    <property type="protein sequence ID" value="GAG20541.1"/>
    <property type="molecule type" value="Genomic_DNA"/>
</dbReference>